<dbReference type="Proteomes" id="UP000297638">
    <property type="component" value="Unassembled WGS sequence"/>
</dbReference>
<dbReference type="Gene3D" id="3.40.630.30">
    <property type="match status" value="1"/>
</dbReference>
<dbReference type="AlphaFoldDB" id="A0A4Y8TZH2"/>
<dbReference type="InterPro" id="IPR016181">
    <property type="entry name" value="Acyl_CoA_acyltransferase"/>
</dbReference>
<dbReference type="SUPFAM" id="SSF55729">
    <property type="entry name" value="Acyl-CoA N-acyltransferases (Nat)"/>
    <property type="match status" value="1"/>
</dbReference>
<reference evidence="2 3" key="1">
    <citation type="submission" date="2019-03" db="EMBL/GenBank/DDBJ databases">
        <title>Glutamicibacter sp. LJH19 genome.</title>
        <authorList>
            <person name="Sinai Borker S."/>
            <person name="Kumar R."/>
        </authorList>
    </citation>
    <scope>NUCLEOTIDE SEQUENCE [LARGE SCALE GENOMIC DNA]</scope>
    <source>
        <strain evidence="2 3">LJH19</strain>
    </source>
</reference>
<sequence>MRIRPEVFDDRAAVYALTHAAFAGIDPMVEPEEVGLLQNLFNCEQYDSRFSIVALDNTAVIGHVIATWGEVEGEALLGLGPLAVAPEYQHRGVGSILMQEIHDKAEEERVSGIVLLGAPAYYRRFGYGPAQAQGIIPTQSTWGEHFMVRVFDEARLPRGTFNYAKPFRSDR</sequence>
<keyword evidence="2" id="KW-0808">Transferase</keyword>
<feature type="domain" description="N-acetyltransferase" evidence="1">
    <location>
        <begin position="1"/>
        <end position="148"/>
    </location>
</feature>
<name>A0A4Y8TZH2_9MICC</name>
<comment type="caution">
    <text evidence="2">The sequence shown here is derived from an EMBL/GenBank/DDBJ whole genome shotgun (WGS) entry which is preliminary data.</text>
</comment>
<evidence type="ECO:0000313" key="2">
    <source>
        <dbReference type="EMBL" id="TFH57510.1"/>
    </source>
</evidence>
<dbReference type="GO" id="GO:0016747">
    <property type="term" value="F:acyltransferase activity, transferring groups other than amino-acyl groups"/>
    <property type="evidence" value="ECO:0007669"/>
    <property type="project" value="InterPro"/>
</dbReference>
<evidence type="ECO:0000313" key="3">
    <source>
        <dbReference type="Proteomes" id="UP000297638"/>
    </source>
</evidence>
<proteinExistence type="predicted"/>
<protein>
    <submittedName>
        <fullName evidence="2">N-acetyltransferase</fullName>
    </submittedName>
</protein>
<organism evidence="2 3">
    <name type="scientific">Glutamicibacter arilaitensis</name>
    <dbReference type="NCBI Taxonomy" id="256701"/>
    <lineage>
        <taxon>Bacteria</taxon>
        <taxon>Bacillati</taxon>
        <taxon>Actinomycetota</taxon>
        <taxon>Actinomycetes</taxon>
        <taxon>Micrococcales</taxon>
        <taxon>Micrococcaceae</taxon>
        <taxon>Glutamicibacter</taxon>
    </lineage>
</organism>
<dbReference type="RefSeq" id="WP_134780421.1">
    <property type="nucleotide sequence ID" value="NZ_JBQDNZ010000045.1"/>
</dbReference>
<dbReference type="Pfam" id="PF00583">
    <property type="entry name" value="Acetyltransf_1"/>
    <property type="match status" value="1"/>
</dbReference>
<evidence type="ECO:0000259" key="1">
    <source>
        <dbReference type="PROSITE" id="PS51186"/>
    </source>
</evidence>
<gene>
    <name evidence="2" type="ORF">EXY26_11215</name>
</gene>
<dbReference type="CDD" id="cd04301">
    <property type="entry name" value="NAT_SF"/>
    <property type="match status" value="1"/>
</dbReference>
<dbReference type="InterPro" id="IPR000182">
    <property type="entry name" value="GNAT_dom"/>
</dbReference>
<accession>A0A4Y8TZH2</accession>
<dbReference type="PROSITE" id="PS51186">
    <property type="entry name" value="GNAT"/>
    <property type="match status" value="1"/>
</dbReference>
<dbReference type="EMBL" id="SPDS01000001">
    <property type="protein sequence ID" value="TFH57510.1"/>
    <property type="molecule type" value="Genomic_DNA"/>
</dbReference>